<dbReference type="InterPro" id="IPR018528">
    <property type="entry name" value="Preph_deHydtase_CS"/>
</dbReference>
<dbReference type="Pfam" id="PF00800">
    <property type="entry name" value="PDT"/>
    <property type="match status" value="1"/>
</dbReference>
<evidence type="ECO:0000256" key="7">
    <source>
        <dbReference type="ARBA" id="ARBA00047848"/>
    </source>
</evidence>
<dbReference type="InterPro" id="IPR045865">
    <property type="entry name" value="ACT-like_dom_sf"/>
</dbReference>
<dbReference type="GO" id="GO:0005737">
    <property type="term" value="C:cytoplasm"/>
    <property type="evidence" value="ECO:0007669"/>
    <property type="project" value="TreeGrafter"/>
</dbReference>
<keyword evidence="6" id="KW-0456">Lyase</keyword>
<evidence type="ECO:0000256" key="2">
    <source>
        <dbReference type="ARBA" id="ARBA00013147"/>
    </source>
</evidence>
<feature type="domain" description="ACT" evidence="10">
    <location>
        <begin position="241"/>
        <end position="318"/>
    </location>
</feature>
<dbReference type="SUPFAM" id="SSF53850">
    <property type="entry name" value="Periplasmic binding protein-like II"/>
    <property type="match status" value="1"/>
</dbReference>
<evidence type="ECO:0000256" key="8">
    <source>
        <dbReference type="PIRSR" id="PIRSR001500-2"/>
    </source>
</evidence>
<proteinExistence type="predicted"/>
<evidence type="ECO:0000256" key="5">
    <source>
        <dbReference type="ARBA" id="ARBA00023222"/>
    </source>
</evidence>
<evidence type="ECO:0000256" key="4">
    <source>
        <dbReference type="ARBA" id="ARBA00023141"/>
    </source>
</evidence>
<dbReference type="PROSITE" id="PS51171">
    <property type="entry name" value="PREPHENATE_DEHYDR_3"/>
    <property type="match status" value="1"/>
</dbReference>
<dbReference type="PIRSF" id="PIRSF001500">
    <property type="entry name" value="Chor_mut_pdt_Ppr"/>
    <property type="match status" value="1"/>
</dbReference>
<evidence type="ECO:0000313" key="11">
    <source>
        <dbReference type="EMBL" id="SMC34579.1"/>
    </source>
</evidence>
<dbReference type="NCBIfam" id="NF008866">
    <property type="entry name" value="PRK11899.1"/>
    <property type="match status" value="1"/>
</dbReference>
<comment type="catalytic activity">
    <reaction evidence="7">
        <text>prephenate + H(+) = 3-phenylpyruvate + CO2 + H2O</text>
        <dbReference type="Rhea" id="RHEA:21648"/>
        <dbReference type="ChEBI" id="CHEBI:15377"/>
        <dbReference type="ChEBI" id="CHEBI:15378"/>
        <dbReference type="ChEBI" id="CHEBI:16526"/>
        <dbReference type="ChEBI" id="CHEBI:18005"/>
        <dbReference type="ChEBI" id="CHEBI:29934"/>
        <dbReference type="EC" id="4.2.1.51"/>
    </reaction>
</comment>
<comment type="pathway">
    <text evidence="1">Amino-acid biosynthesis; L-phenylalanine biosynthesis; phenylpyruvate from prephenate: step 1/1.</text>
</comment>
<feature type="domain" description="Prephenate dehydratase" evidence="9">
    <location>
        <begin position="17"/>
        <end position="202"/>
    </location>
</feature>
<dbReference type="PROSITE" id="PS51671">
    <property type="entry name" value="ACT"/>
    <property type="match status" value="1"/>
</dbReference>
<evidence type="ECO:0000256" key="3">
    <source>
        <dbReference type="ARBA" id="ARBA00022605"/>
    </source>
</evidence>
<dbReference type="Proteomes" id="UP000192656">
    <property type="component" value="Unassembled WGS sequence"/>
</dbReference>
<dbReference type="EC" id="4.2.1.51" evidence="2"/>
<dbReference type="STRING" id="937218.SAMN06297251_101212"/>
<dbReference type="RefSeq" id="WP_084408067.1">
    <property type="nucleotide sequence ID" value="NZ_FWXR01000001.1"/>
</dbReference>
<keyword evidence="12" id="KW-1185">Reference proteome</keyword>
<dbReference type="Gene3D" id="3.30.70.260">
    <property type="match status" value="1"/>
</dbReference>
<name>A0A1W1YEL7_9HYPH</name>
<dbReference type="InterPro" id="IPR008242">
    <property type="entry name" value="Chor_mutase/pphenate_deHydtase"/>
</dbReference>
<keyword evidence="4" id="KW-0057">Aromatic amino acid biosynthesis</keyword>
<dbReference type="GO" id="GO:0004664">
    <property type="term" value="F:prephenate dehydratase activity"/>
    <property type="evidence" value="ECO:0007669"/>
    <property type="project" value="UniProtKB-EC"/>
</dbReference>
<dbReference type="UniPathway" id="UPA00121">
    <property type="reaction ID" value="UER00345"/>
</dbReference>
<dbReference type="PANTHER" id="PTHR21022">
    <property type="entry name" value="PREPHENATE DEHYDRATASE P PROTEIN"/>
    <property type="match status" value="1"/>
</dbReference>
<dbReference type="InterPro" id="IPR002912">
    <property type="entry name" value="ACT_dom"/>
</dbReference>
<dbReference type="GO" id="GO:0009094">
    <property type="term" value="P:L-phenylalanine biosynthetic process"/>
    <property type="evidence" value="ECO:0007669"/>
    <property type="project" value="UniProtKB-UniPathway"/>
</dbReference>
<evidence type="ECO:0000259" key="9">
    <source>
        <dbReference type="PROSITE" id="PS51171"/>
    </source>
</evidence>
<gene>
    <name evidence="11" type="ORF">SAMN06297251_101212</name>
</gene>
<keyword evidence="5" id="KW-0584">Phenylalanine biosynthesis</keyword>
<evidence type="ECO:0000256" key="6">
    <source>
        <dbReference type="ARBA" id="ARBA00023239"/>
    </source>
</evidence>
<sequence length="331" mass="36558">MTDTVTTHPAADERRPMIAFQGEPGANSDMAVRAVFGEAYDALPCPSFDDAFAALKNGVAEHEGEMRRVERAMIPIENTLAGRVADIHLLMPDSGLQIVGEYFMPIHFQLMVLPGVTRDEIRSVHSHIHALGQCRKYIRSNGWKPQVAGDTAGAAREVSESRDRSRAALAPRLAADYYGLDILEEDVEDAANNVTRFVILANPDQQAFADPEERRLSLWAAREPSIGEDGRSYLSRDTVTTFVFRVRNIPAALYKALGGFATNGINMTKLESYQLGGSFAATLFYADVEGHPHDPALARALEELRFFSAEFRNLGVYRASSDRQMLLLPAE</sequence>
<evidence type="ECO:0000313" key="12">
    <source>
        <dbReference type="Proteomes" id="UP000192656"/>
    </source>
</evidence>
<protein>
    <recommendedName>
        <fullName evidence="2">prephenate dehydratase</fullName>
        <ecNumber evidence="2">4.2.1.51</ecNumber>
    </recommendedName>
</protein>
<feature type="site" description="Essential for prephenate dehydratase activity" evidence="8">
    <location>
        <position position="195"/>
    </location>
</feature>
<organism evidence="11 12">
    <name type="scientific">Fulvimarina manganoxydans</name>
    <dbReference type="NCBI Taxonomy" id="937218"/>
    <lineage>
        <taxon>Bacteria</taxon>
        <taxon>Pseudomonadati</taxon>
        <taxon>Pseudomonadota</taxon>
        <taxon>Alphaproteobacteria</taxon>
        <taxon>Hyphomicrobiales</taxon>
        <taxon>Aurantimonadaceae</taxon>
        <taxon>Fulvimarina</taxon>
    </lineage>
</organism>
<evidence type="ECO:0000259" key="10">
    <source>
        <dbReference type="PROSITE" id="PS51671"/>
    </source>
</evidence>
<dbReference type="CDD" id="cd04905">
    <property type="entry name" value="ACT_CM-PDT"/>
    <property type="match status" value="1"/>
</dbReference>
<dbReference type="CDD" id="cd13631">
    <property type="entry name" value="PBP2_Ct-PDT_like"/>
    <property type="match status" value="1"/>
</dbReference>
<dbReference type="Gene3D" id="3.40.190.10">
    <property type="entry name" value="Periplasmic binding protein-like II"/>
    <property type="match status" value="2"/>
</dbReference>
<keyword evidence="3" id="KW-0028">Amino-acid biosynthesis</keyword>
<dbReference type="PANTHER" id="PTHR21022:SF19">
    <property type="entry name" value="PREPHENATE DEHYDRATASE-RELATED"/>
    <property type="match status" value="1"/>
</dbReference>
<evidence type="ECO:0000256" key="1">
    <source>
        <dbReference type="ARBA" id="ARBA00004741"/>
    </source>
</evidence>
<dbReference type="PROSITE" id="PS00857">
    <property type="entry name" value="PREPHENATE_DEHYDR_1"/>
    <property type="match status" value="1"/>
</dbReference>
<reference evidence="11 12" key="1">
    <citation type="submission" date="2017-04" db="EMBL/GenBank/DDBJ databases">
        <authorList>
            <person name="Afonso C.L."/>
            <person name="Miller P.J."/>
            <person name="Scott M.A."/>
            <person name="Spackman E."/>
            <person name="Goraichik I."/>
            <person name="Dimitrov K.M."/>
            <person name="Suarez D.L."/>
            <person name="Swayne D.E."/>
        </authorList>
    </citation>
    <scope>NUCLEOTIDE SEQUENCE [LARGE SCALE GENOMIC DNA]</scope>
    <source>
        <strain evidence="11 12">CGMCC 1.10972</strain>
    </source>
</reference>
<dbReference type="AlphaFoldDB" id="A0A1W1YEL7"/>
<dbReference type="EMBL" id="FWXR01000001">
    <property type="protein sequence ID" value="SMC34579.1"/>
    <property type="molecule type" value="Genomic_DNA"/>
</dbReference>
<accession>A0A1W1YEL7</accession>
<dbReference type="InterPro" id="IPR001086">
    <property type="entry name" value="Preph_deHydtase"/>
</dbReference>
<dbReference type="SUPFAM" id="SSF55021">
    <property type="entry name" value="ACT-like"/>
    <property type="match status" value="1"/>
</dbReference>